<comment type="subcellular location">
    <subcellularLocation>
        <location evidence="2 9">Cell membrane</location>
        <topology evidence="2 9">Multi-pass membrane protein</topology>
    </subcellularLocation>
</comment>
<dbReference type="PANTHER" id="PTHR36835:SF1">
    <property type="entry name" value="CYTOCHROME BO(3) UBIQUINOL OXIDASE SUBUNIT 4"/>
    <property type="match status" value="1"/>
</dbReference>
<protein>
    <recommendedName>
        <fullName evidence="9">Quinol oxidase subunit 4</fullName>
        <ecNumber evidence="9">1.10.3.-</ecNumber>
    </recommendedName>
</protein>
<evidence type="ECO:0000256" key="3">
    <source>
        <dbReference type="ARBA" id="ARBA00008079"/>
    </source>
</evidence>
<feature type="transmembrane region" description="Helical" evidence="9">
    <location>
        <begin position="46"/>
        <end position="68"/>
    </location>
</feature>
<evidence type="ECO:0000256" key="4">
    <source>
        <dbReference type="ARBA" id="ARBA00022475"/>
    </source>
</evidence>
<name>A0ABV9GP40_9BACL</name>
<gene>
    <name evidence="10" type="primary">qoxD</name>
    <name evidence="10" type="ORF">ACFO4N_14705</name>
</gene>
<reference evidence="11" key="1">
    <citation type="journal article" date="2019" name="Int. J. Syst. Evol. Microbiol.">
        <title>The Global Catalogue of Microorganisms (GCM) 10K type strain sequencing project: providing services to taxonomists for standard genome sequencing and annotation.</title>
        <authorList>
            <consortium name="The Broad Institute Genomics Platform"/>
            <consortium name="The Broad Institute Genome Sequencing Center for Infectious Disease"/>
            <person name="Wu L."/>
            <person name="Ma J."/>
        </authorList>
    </citation>
    <scope>NUCLEOTIDE SEQUENCE [LARGE SCALE GENOMIC DNA]</scope>
    <source>
        <strain evidence="11">CGMCC 1.16306</strain>
    </source>
</reference>
<evidence type="ECO:0000256" key="8">
    <source>
        <dbReference type="ARBA" id="ARBA00023136"/>
    </source>
</evidence>
<dbReference type="InterPro" id="IPR014250">
    <property type="entry name" value="QoxD"/>
</dbReference>
<dbReference type="Proteomes" id="UP001596022">
    <property type="component" value="Unassembled WGS sequence"/>
</dbReference>
<feature type="transmembrane region" description="Helical" evidence="9">
    <location>
        <begin position="20"/>
        <end position="39"/>
    </location>
</feature>
<evidence type="ECO:0000256" key="6">
    <source>
        <dbReference type="ARBA" id="ARBA00022989"/>
    </source>
</evidence>
<evidence type="ECO:0000256" key="9">
    <source>
        <dbReference type="RuleBase" id="RU367153"/>
    </source>
</evidence>
<evidence type="ECO:0000313" key="11">
    <source>
        <dbReference type="Proteomes" id="UP001596022"/>
    </source>
</evidence>
<proteinExistence type="inferred from homology"/>
<evidence type="ECO:0000256" key="1">
    <source>
        <dbReference type="ARBA" id="ARBA00000725"/>
    </source>
</evidence>
<keyword evidence="4 9" id="KW-1003">Cell membrane</keyword>
<comment type="similarity">
    <text evidence="3 9">Belongs to the cytochrome c oxidase bacterial subunit 4 family.</text>
</comment>
<sequence length="102" mass="11290">MEQNAHVHDDHKGFPWKHVIGFFLSIVLTFAALFIVLSASLPTSMTIAAIVVLAIFQVLVQLMLFMHLNEHEGAFQITAIAFGFFVAFAIVVGSIWIVTLSM</sequence>
<feature type="transmembrane region" description="Helical" evidence="9">
    <location>
        <begin position="74"/>
        <end position="98"/>
    </location>
</feature>
<comment type="catalytic activity">
    <reaction evidence="1 9">
        <text>2 a quinol + O2 = 2 a quinone + 2 H2O</text>
        <dbReference type="Rhea" id="RHEA:55376"/>
        <dbReference type="ChEBI" id="CHEBI:15377"/>
        <dbReference type="ChEBI" id="CHEBI:15379"/>
        <dbReference type="ChEBI" id="CHEBI:24646"/>
        <dbReference type="ChEBI" id="CHEBI:132124"/>
    </reaction>
</comment>
<dbReference type="EC" id="1.10.3.-" evidence="9"/>
<dbReference type="InterPro" id="IPR005171">
    <property type="entry name" value="Cyt_c_oxidase_su4_prok"/>
</dbReference>
<keyword evidence="6 9" id="KW-1133">Transmembrane helix</keyword>
<evidence type="ECO:0000256" key="2">
    <source>
        <dbReference type="ARBA" id="ARBA00004651"/>
    </source>
</evidence>
<dbReference type="NCBIfam" id="TIGR02901">
    <property type="entry name" value="QoxD"/>
    <property type="match status" value="1"/>
</dbReference>
<evidence type="ECO:0000256" key="5">
    <source>
        <dbReference type="ARBA" id="ARBA00022692"/>
    </source>
</evidence>
<evidence type="ECO:0000256" key="7">
    <source>
        <dbReference type="ARBA" id="ARBA00023002"/>
    </source>
</evidence>
<accession>A0ABV9GP40</accession>
<dbReference type="RefSeq" id="WP_376847053.1">
    <property type="nucleotide sequence ID" value="NZ_JBHSFW010000014.1"/>
</dbReference>
<dbReference type="Pfam" id="PF03626">
    <property type="entry name" value="COX4_pro"/>
    <property type="match status" value="1"/>
</dbReference>
<comment type="caution">
    <text evidence="10">The sequence shown here is derived from an EMBL/GenBank/DDBJ whole genome shotgun (WGS) entry which is preliminary data.</text>
</comment>
<dbReference type="PANTHER" id="PTHR36835">
    <property type="entry name" value="CYTOCHROME BO(3) UBIQUINOL OXIDASE SUBUNIT 4"/>
    <property type="match status" value="1"/>
</dbReference>
<organism evidence="10 11">
    <name type="scientific">Camelliibacillus cellulosilyticus</name>
    <dbReference type="NCBI Taxonomy" id="2174486"/>
    <lineage>
        <taxon>Bacteria</taxon>
        <taxon>Bacillati</taxon>
        <taxon>Bacillota</taxon>
        <taxon>Bacilli</taxon>
        <taxon>Bacillales</taxon>
        <taxon>Sporolactobacillaceae</taxon>
        <taxon>Camelliibacillus</taxon>
    </lineage>
</organism>
<keyword evidence="8 9" id="KW-0472">Membrane</keyword>
<keyword evidence="5 9" id="KW-0812">Transmembrane</keyword>
<dbReference type="InterPro" id="IPR050968">
    <property type="entry name" value="Cytochrome_c_oxidase_bac_sub4"/>
</dbReference>
<evidence type="ECO:0000313" key="10">
    <source>
        <dbReference type="EMBL" id="MFC4619961.1"/>
    </source>
</evidence>
<keyword evidence="7 9" id="KW-0560">Oxidoreductase</keyword>
<dbReference type="EMBL" id="JBHSFW010000014">
    <property type="protein sequence ID" value="MFC4619961.1"/>
    <property type="molecule type" value="Genomic_DNA"/>
</dbReference>
<comment type="function">
    <text evidence="9">Catalyzes quinol oxidation with the concomitant reduction of oxygen to water.</text>
</comment>
<keyword evidence="11" id="KW-1185">Reference proteome</keyword>